<reference evidence="1 2" key="1">
    <citation type="submission" date="2020-08" db="EMBL/GenBank/DDBJ databases">
        <title>Genomic Encyclopedia of Type Strains, Phase III (KMG-III): the genomes of soil and plant-associated and newly described type strains.</title>
        <authorList>
            <person name="Whitman W."/>
        </authorList>
    </citation>
    <scope>NUCLEOTIDE SEQUENCE [LARGE SCALE GENOMIC DNA]</scope>
    <source>
        <strain evidence="1 2">CECT 8075</strain>
    </source>
</reference>
<evidence type="ECO:0000313" key="2">
    <source>
        <dbReference type="Proteomes" id="UP000536179"/>
    </source>
</evidence>
<proteinExistence type="predicted"/>
<sequence length="64" mass="7249">MKIEQFRRGKRVLLMVALLMTHATLGCDGDPFVRVPVSDAEFSSPVDYENYDQEMRELSAGQAE</sequence>
<protein>
    <submittedName>
        <fullName evidence="1">Uncharacterized protein</fullName>
    </submittedName>
</protein>
<dbReference type="AlphaFoldDB" id="A0A7W5H648"/>
<accession>A0A7W5H648</accession>
<dbReference type="EMBL" id="JACHXU010000006">
    <property type="protein sequence ID" value="MBB3206526.1"/>
    <property type="molecule type" value="Genomic_DNA"/>
</dbReference>
<evidence type="ECO:0000313" key="1">
    <source>
        <dbReference type="EMBL" id="MBB3206526.1"/>
    </source>
</evidence>
<keyword evidence="2" id="KW-1185">Reference proteome</keyword>
<dbReference type="Proteomes" id="UP000536179">
    <property type="component" value="Unassembled WGS sequence"/>
</dbReference>
<dbReference type="RefSeq" id="WP_184304983.1">
    <property type="nucleotide sequence ID" value="NZ_JACHXU010000006.1"/>
</dbReference>
<comment type="caution">
    <text evidence="1">The sequence shown here is derived from an EMBL/GenBank/DDBJ whole genome shotgun (WGS) entry which is preliminary data.</text>
</comment>
<name>A0A7W5H648_9BACT</name>
<gene>
    <name evidence="1" type="ORF">FHS27_002335</name>
</gene>
<dbReference type="PROSITE" id="PS51257">
    <property type="entry name" value="PROKAR_LIPOPROTEIN"/>
    <property type="match status" value="1"/>
</dbReference>
<organism evidence="1 2">
    <name type="scientific">Aporhodopirellula rubra</name>
    <dbReference type="NCBI Taxonomy" id="980271"/>
    <lineage>
        <taxon>Bacteria</taxon>
        <taxon>Pseudomonadati</taxon>
        <taxon>Planctomycetota</taxon>
        <taxon>Planctomycetia</taxon>
        <taxon>Pirellulales</taxon>
        <taxon>Pirellulaceae</taxon>
        <taxon>Aporhodopirellula</taxon>
    </lineage>
</organism>